<dbReference type="SUPFAM" id="SSF53474">
    <property type="entry name" value="alpha/beta-Hydrolases"/>
    <property type="match status" value="2"/>
</dbReference>
<gene>
    <name evidence="2" type="ORF">EW026_g832</name>
</gene>
<keyword evidence="3" id="KW-1185">Reference proteome</keyword>
<dbReference type="InterPro" id="IPR002925">
    <property type="entry name" value="Dienelactn_hydro"/>
</dbReference>
<dbReference type="Gene3D" id="3.40.50.1820">
    <property type="entry name" value="alpha/beta hydrolase"/>
    <property type="match status" value="2"/>
</dbReference>
<dbReference type="Pfam" id="PF01738">
    <property type="entry name" value="DLH"/>
    <property type="match status" value="2"/>
</dbReference>
<comment type="caution">
    <text evidence="2">The sequence shown here is derived from an EMBL/GenBank/DDBJ whole genome shotgun (WGS) entry which is preliminary data.</text>
</comment>
<dbReference type="GO" id="GO:0016787">
    <property type="term" value="F:hydrolase activity"/>
    <property type="evidence" value="ECO:0007669"/>
    <property type="project" value="InterPro"/>
</dbReference>
<evidence type="ECO:0000259" key="1">
    <source>
        <dbReference type="Pfam" id="PF01738"/>
    </source>
</evidence>
<name>A0A4V3XBG6_9APHY</name>
<protein>
    <recommendedName>
        <fullName evidence="1">Dienelactone hydrolase domain-containing protein</fullName>
    </recommendedName>
</protein>
<feature type="domain" description="Dienelactone hydrolase" evidence="1">
    <location>
        <begin position="8"/>
        <end position="203"/>
    </location>
</feature>
<dbReference type="PANTHER" id="PTHR17630">
    <property type="entry name" value="DIENELACTONE HYDROLASE"/>
    <property type="match status" value="1"/>
</dbReference>
<dbReference type="PANTHER" id="PTHR17630:SF44">
    <property type="entry name" value="PROTEIN AIM2"/>
    <property type="match status" value="1"/>
</dbReference>
<dbReference type="EMBL" id="SGPJ01000013">
    <property type="protein sequence ID" value="THH01973.1"/>
    <property type="molecule type" value="Genomic_DNA"/>
</dbReference>
<dbReference type="AlphaFoldDB" id="A0A4V3XBG6"/>
<sequence>MEQIGGVECYVATPTGDYPKDKVILFLTDVFGIQLINNRLLADDFARNGYKTVMPDILAGEPIIDFNDPKVNIMEWLGRHGPESWIPSVDKVVEVLKTEGVTRFGTTGYCFGAPPAFYLACKGESVATVVSHPSRLDVPADIEKYKTESKAPLLINSCEVDQQFPPEKQAITDEILGGGKFAPGYERTYWDGCVHGFAVRGDLSDPKVKAGKEGVLHEGVAEGKFEQIAGVACYVATPTGDYAKGKVVLYLSDIFGLRLINSRLLADGFARNGYKTIMPDILNGDAIKDLNDPSLDIMEWLSRHGPETWTGSVDNVVASLKAEGVTRIATTGYCFGAPPAFYLACRNESVATVVSHPSHLECPKDFEKYKAESKAPLLINSCEVDSQFPLDQQAIADDVLGGGKFAPGYERTYWDGCVHGFAVRGDLSDPKVKAGMEGSFAATVDFFKKKLVRIRLRRWS</sequence>
<dbReference type="Proteomes" id="UP000309038">
    <property type="component" value="Unassembled WGS sequence"/>
</dbReference>
<dbReference type="InterPro" id="IPR029058">
    <property type="entry name" value="AB_hydrolase_fold"/>
</dbReference>
<accession>A0A4V3XBG6</accession>
<proteinExistence type="predicted"/>
<feature type="domain" description="Dienelactone hydrolase" evidence="1">
    <location>
        <begin position="232"/>
        <end position="449"/>
    </location>
</feature>
<reference evidence="2 3" key="1">
    <citation type="submission" date="2019-02" db="EMBL/GenBank/DDBJ databases">
        <title>Genome sequencing of the rare red list fungi Phlebia centrifuga.</title>
        <authorList>
            <person name="Buettner E."/>
            <person name="Kellner H."/>
        </authorList>
    </citation>
    <scope>NUCLEOTIDE SEQUENCE [LARGE SCALE GENOMIC DNA]</scope>
    <source>
        <strain evidence="2 3">DSM 108282</strain>
    </source>
</reference>
<organism evidence="2 3">
    <name type="scientific">Hermanssonia centrifuga</name>
    <dbReference type="NCBI Taxonomy" id="98765"/>
    <lineage>
        <taxon>Eukaryota</taxon>
        <taxon>Fungi</taxon>
        <taxon>Dikarya</taxon>
        <taxon>Basidiomycota</taxon>
        <taxon>Agaricomycotina</taxon>
        <taxon>Agaricomycetes</taxon>
        <taxon>Polyporales</taxon>
        <taxon>Meruliaceae</taxon>
        <taxon>Hermanssonia</taxon>
    </lineage>
</organism>
<evidence type="ECO:0000313" key="3">
    <source>
        <dbReference type="Proteomes" id="UP000309038"/>
    </source>
</evidence>
<evidence type="ECO:0000313" key="2">
    <source>
        <dbReference type="EMBL" id="THH01973.1"/>
    </source>
</evidence>